<dbReference type="EMBL" id="QWIK01002218">
    <property type="protein sequence ID" value="RMX89591.1"/>
    <property type="molecule type" value="Genomic_DNA"/>
</dbReference>
<dbReference type="AlphaFoldDB" id="A0A3M6W707"/>
<proteinExistence type="predicted"/>
<reference evidence="3 4" key="1">
    <citation type="journal article" date="2018" name="BMC Genomics">
        <title>Genomic evidence for intraspecific hybridization in a clonal and extremely halotolerant yeast.</title>
        <authorList>
            <person name="Gostincar C."/>
            <person name="Stajich J.E."/>
            <person name="Zupancic J."/>
            <person name="Zalar P."/>
            <person name="Gunde-Cimerman N."/>
        </authorList>
    </citation>
    <scope>NUCLEOTIDE SEQUENCE [LARGE SCALE GENOMIC DNA]</scope>
    <source>
        <strain evidence="2 4">EXF-6654</strain>
        <strain evidence="1 3">EXF-6656</strain>
    </source>
</reference>
<dbReference type="Proteomes" id="UP000282582">
    <property type="component" value="Unassembled WGS sequence"/>
</dbReference>
<dbReference type="EMBL" id="QWIJ01001578">
    <property type="protein sequence ID" value="RMX74265.1"/>
    <property type="molecule type" value="Genomic_DNA"/>
</dbReference>
<name>A0A3M6W707_HORWE</name>
<sequence length="157" mass="17207">MTSLPLRQSSTKTKTEMAEGHDFPILFTIEGSSRHEVLLTSPNQTLSTLQTRLTDLATTSPNCAEFMSKYRNRSITETVSEIRVRWAIADSSGTTAAGGSGRDGKIWPKETVLTEENFQAVMRLLEWGGGRDVLDVRMVRGEGVGGGQQWEKGMGGK</sequence>
<evidence type="ECO:0000313" key="3">
    <source>
        <dbReference type="Proteomes" id="UP000281245"/>
    </source>
</evidence>
<evidence type="ECO:0000313" key="2">
    <source>
        <dbReference type="EMBL" id="RMX89591.1"/>
    </source>
</evidence>
<organism evidence="1 3">
    <name type="scientific">Hortaea werneckii</name>
    <name type="common">Black yeast</name>
    <name type="synonym">Cladosporium werneckii</name>
    <dbReference type="NCBI Taxonomy" id="91943"/>
    <lineage>
        <taxon>Eukaryota</taxon>
        <taxon>Fungi</taxon>
        <taxon>Dikarya</taxon>
        <taxon>Ascomycota</taxon>
        <taxon>Pezizomycotina</taxon>
        <taxon>Dothideomycetes</taxon>
        <taxon>Dothideomycetidae</taxon>
        <taxon>Mycosphaerellales</taxon>
        <taxon>Teratosphaeriaceae</taxon>
        <taxon>Hortaea</taxon>
    </lineage>
</organism>
<evidence type="ECO:0000313" key="1">
    <source>
        <dbReference type="EMBL" id="RMX74265.1"/>
    </source>
</evidence>
<dbReference type="Proteomes" id="UP000281245">
    <property type="component" value="Unassembled WGS sequence"/>
</dbReference>
<gene>
    <name evidence="2" type="ORF">D0868_14638</name>
    <name evidence="1" type="ORF">D0869_12770</name>
</gene>
<evidence type="ECO:0000313" key="4">
    <source>
        <dbReference type="Proteomes" id="UP000282582"/>
    </source>
</evidence>
<accession>A0A3M6W707</accession>
<comment type="caution">
    <text evidence="1">The sequence shown here is derived from an EMBL/GenBank/DDBJ whole genome shotgun (WGS) entry which is preliminary data.</text>
</comment>
<dbReference type="OrthoDB" id="4415650at2759"/>
<protein>
    <submittedName>
        <fullName evidence="1">Uncharacterized protein</fullName>
    </submittedName>
</protein>
<dbReference type="VEuPathDB" id="FungiDB:BTJ68_14885"/>